<dbReference type="EMBL" id="FOEE01000013">
    <property type="protein sequence ID" value="SEP17170.1"/>
    <property type="molecule type" value="Genomic_DNA"/>
</dbReference>
<protein>
    <recommendedName>
        <fullName evidence="5">DUF4235 domain-containing protein</fullName>
    </recommendedName>
</protein>
<evidence type="ECO:0000313" key="3">
    <source>
        <dbReference type="EMBL" id="SEP17170.1"/>
    </source>
</evidence>
<accession>A0A1H8VPF0</accession>
<organism evidence="3 4">
    <name type="scientific">Trujillonella endophytica</name>
    <dbReference type="NCBI Taxonomy" id="673521"/>
    <lineage>
        <taxon>Bacteria</taxon>
        <taxon>Bacillati</taxon>
        <taxon>Actinomycetota</taxon>
        <taxon>Actinomycetes</taxon>
        <taxon>Geodermatophilales</taxon>
        <taxon>Geodermatophilaceae</taxon>
        <taxon>Trujillonella</taxon>
    </lineage>
</organism>
<evidence type="ECO:0000256" key="1">
    <source>
        <dbReference type="SAM" id="MobiDB-lite"/>
    </source>
</evidence>
<proteinExistence type="predicted"/>
<reference evidence="4" key="1">
    <citation type="submission" date="2016-10" db="EMBL/GenBank/DDBJ databases">
        <authorList>
            <person name="Varghese N."/>
            <person name="Submissions S."/>
        </authorList>
    </citation>
    <scope>NUCLEOTIDE SEQUENCE [LARGE SCALE GENOMIC DNA]</scope>
    <source>
        <strain evidence="4">DSM 45413</strain>
    </source>
</reference>
<keyword evidence="2" id="KW-0812">Transmembrane</keyword>
<dbReference type="Proteomes" id="UP000198960">
    <property type="component" value="Unassembled WGS sequence"/>
</dbReference>
<keyword evidence="4" id="KW-1185">Reference proteome</keyword>
<keyword evidence="2" id="KW-0472">Membrane</keyword>
<evidence type="ECO:0000256" key="2">
    <source>
        <dbReference type="SAM" id="Phobius"/>
    </source>
</evidence>
<dbReference type="STRING" id="673521.SAMN05660991_03684"/>
<sequence length="113" mass="11872">MSRKNATSEKAMARDASTGEVRKKSKGSKLLYRPVGLLGGIAAGMISGAVFKQVWRLAANEDDAPGALQSEYRMREVVIAAALQGAIFAATKAAIDRAGARGYSKLTGSWPGD</sequence>
<name>A0A1H8VPF0_9ACTN</name>
<keyword evidence="2" id="KW-1133">Transmembrane helix</keyword>
<dbReference type="InterPro" id="IPR025329">
    <property type="entry name" value="DUF4235"/>
</dbReference>
<evidence type="ECO:0008006" key="5">
    <source>
        <dbReference type="Google" id="ProtNLM"/>
    </source>
</evidence>
<feature type="transmembrane region" description="Helical" evidence="2">
    <location>
        <begin position="30"/>
        <end position="51"/>
    </location>
</feature>
<gene>
    <name evidence="3" type="ORF">SAMN05660991_03684</name>
</gene>
<dbReference type="RefSeq" id="WP_244524783.1">
    <property type="nucleotide sequence ID" value="NZ_FOEE01000013.1"/>
</dbReference>
<evidence type="ECO:0000313" key="4">
    <source>
        <dbReference type="Proteomes" id="UP000198960"/>
    </source>
</evidence>
<dbReference type="AlphaFoldDB" id="A0A1H8VPF0"/>
<dbReference type="Pfam" id="PF14019">
    <property type="entry name" value="DUF4235"/>
    <property type="match status" value="1"/>
</dbReference>
<feature type="region of interest" description="Disordered" evidence="1">
    <location>
        <begin position="1"/>
        <end position="26"/>
    </location>
</feature>